<dbReference type="EMBL" id="JACBKZ010000002">
    <property type="protein sequence ID" value="KAF5958887.1"/>
    <property type="molecule type" value="Genomic_DNA"/>
</dbReference>
<evidence type="ECO:0000259" key="3">
    <source>
        <dbReference type="Pfam" id="PF00248"/>
    </source>
</evidence>
<dbReference type="PRINTS" id="PR00069">
    <property type="entry name" value="ALDKETRDTASE"/>
</dbReference>
<dbReference type="PANTHER" id="PTHR43625:SF81">
    <property type="entry name" value="OS01G0618100 PROTEIN"/>
    <property type="match status" value="1"/>
</dbReference>
<evidence type="ECO:0000313" key="5">
    <source>
        <dbReference type="Proteomes" id="UP000593564"/>
    </source>
</evidence>
<dbReference type="SUPFAM" id="SSF51430">
    <property type="entry name" value="NAD(P)-linked oxidoreductase"/>
    <property type="match status" value="1"/>
</dbReference>
<reference evidence="4 5" key="2">
    <citation type="submission" date="2020-07" db="EMBL/GenBank/DDBJ databases">
        <title>Genome assembly of wild tea tree DASZ reveals pedigree and selection history of tea varieties.</title>
        <authorList>
            <person name="Zhang W."/>
        </authorList>
    </citation>
    <scope>NUCLEOTIDE SEQUENCE [LARGE SCALE GENOMIC DNA]</scope>
    <source>
        <strain evidence="5">cv. G240</strain>
        <tissue evidence="4">Leaf</tissue>
    </source>
</reference>
<sequence length="176" mass="19874">MAAWGFLESTILMSLKRITFFDTSDIYGVDHANEILVGKALKQLPREKIKLATKFGIAKIEPTQVVVKGTPEYVRSCCEASLKRLGVDYIDLYYVHRIDTSVPIEETMGELKKLVEEGKIKFIGLSEANPNTIRRAHAVHPITAVQMEYSLFTCDIEEEIIPVCRFIHISPKICST</sequence>
<dbReference type="InterPro" id="IPR020471">
    <property type="entry name" value="AKR"/>
</dbReference>
<dbReference type="Gene3D" id="3.20.20.100">
    <property type="entry name" value="NADP-dependent oxidoreductase domain"/>
    <property type="match status" value="1"/>
</dbReference>
<keyword evidence="2" id="KW-0560">Oxidoreductase</keyword>
<dbReference type="Pfam" id="PF00248">
    <property type="entry name" value="Aldo_ket_red"/>
    <property type="match status" value="1"/>
</dbReference>
<dbReference type="Proteomes" id="UP000593564">
    <property type="component" value="Unassembled WGS sequence"/>
</dbReference>
<dbReference type="PANTHER" id="PTHR43625">
    <property type="entry name" value="AFLATOXIN B1 ALDEHYDE REDUCTASE"/>
    <property type="match status" value="1"/>
</dbReference>
<evidence type="ECO:0000313" key="4">
    <source>
        <dbReference type="EMBL" id="KAF5958887.1"/>
    </source>
</evidence>
<organism evidence="4 5">
    <name type="scientific">Camellia sinensis</name>
    <name type="common">Tea plant</name>
    <name type="synonym">Thea sinensis</name>
    <dbReference type="NCBI Taxonomy" id="4442"/>
    <lineage>
        <taxon>Eukaryota</taxon>
        <taxon>Viridiplantae</taxon>
        <taxon>Streptophyta</taxon>
        <taxon>Embryophyta</taxon>
        <taxon>Tracheophyta</taxon>
        <taxon>Spermatophyta</taxon>
        <taxon>Magnoliopsida</taxon>
        <taxon>eudicotyledons</taxon>
        <taxon>Gunneridae</taxon>
        <taxon>Pentapetalae</taxon>
        <taxon>asterids</taxon>
        <taxon>Ericales</taxon>
        <taxon>Theaceae</taxon>
        <taxon>Camellia</taxon>
    </lineage>
</organism>
<dbReference type="InterPro" id="IPR036812">
    <property type="entry name" value="NAD(P)_OxRdtase_dom_sf"/>
</dbReference>
<protein>
    <recommendedName>
        <fullName evidence="3">NADP-dependent oxidoreductase domain-containing protein</fullName>
    </recommendedName>
</protein>
<evidence type="ECO:0000256" key="1">
    <source>
        <dbReference type="ARBA" id="ARBA00022857"/>
    </source>
</evidence>
<comment type="caution">
    <text evidence="4">The sequence shown here is derived from an EMBL/GenBank/DDBJ whole genome shotgun (WGS) entry which is preliminary data.</text>
</comment>
<accession>A0A7J7I2L8</accession>
<name>A0A7J7I2L8_CAMSI</name>
<dbReference type="GO" id="GO:0016491">
    <property type="term" value="F:oxidoreductase activity"/>
    <property type="evidence" value="ECO:0007669"/>
    <property type="project" value="UniProtKB-KW"/>
</dbReference>
<keyword evidence="5" id="KW-1185">Reference proteome</keyword>
<feature type="domain" description="NADP-dependent oxidoreductase" evidence="3">
    <location>
        <begin position="18"/>
        <end position="165"/>
    </location>
</feature>
<dbReference type="InterPro" id="IPR023210">
    <property type="entry name" value="NADP_OxRdtase_dom"/>
</dbReference>
<dbReference type="GO" id="GO:0005737">
    <property type="term" value="C:cytoplasm"/>
    <property type="evidence" value="ECO:0007669"/>
    <property type="project" value="TreeGrafter"/>
</dbReference>
<evidence type="ECO:0000256" key="2">
    <source>
        <dbReference type="ARBA" id="ARBA00023002"/>
    </source>
</evidence>
<dbReference type="InterPro" id="IPR050791">
    <property type="entry name" value="Aldo-Keto_reductase"/>
</dbReference>
<keyword evidence="1" id="KW-0521">NADP</keyword>
<gene>
    <name evidence="4" type="ORF">HYC85_006112</name>
</gene>
<proteinExistence type="predicted"/>
<reference evidence="5" key="1">
    <citation type="journal article" date="2020" name="Nat. Commun.">
        <title>Genome assembly of wild tea tree DASZ reveals pedigree and selection history of tea varieties.</title>
        <authorList>
            <person name="Zhang W."/>
            <person name="Zhang Y."/>
            <person name="Qiu H."/>
            <person name="Guo Y."/>
            <person name="Wan H."/>
            <person name="Zhang X."/>
            <person name="Scossa F."/>
            <person name="Alseekh S."/>
            <person name="Zhang Q."/>
            <person name="Wang P."/>
            <person name="Xu L."/>
            <person name="Schmidt M.H."/>
            <person name="Jia X."/>
            <person name="Li D."/>
            <person name="Zhu A."/>
            <person name="Guo F."/>
            <person name="Chen W."/>
            <person name="Ni D."/>
            <person name="Usadel B."/>
            <person name="Fernie A.R."/>
            <person name="Wen W."/>
        </authorList>
    </citation>
    <scope>NUCLEOTIDE SEQUENCE [LARGE SCALE GENOMIC DNA]</scope>
    <source>
        <strain evidence="5">cv. G240</strain>
    </source>
</reference>
<dbReference type="AlphaFoldDB" id="A0A7J7I2L8"/>